<proteinExistence type="predicted"/>
<protein>
    <recommendedName>
        <fullName evidence="3">DUF2057 domain-containing protein</fullName>
    </recommendedName>
</protein>
<dbReference type="STRING" id="1931241.BVH74_14495"/>
<sequence>MRNLFCVVLISLLAGCAQQGPVKLYSGPERSASQVLVVQVPADLEIQSINGQKVAALDNLVRGDDQQVHLLPGEYQIDAYYRRVFDIGGMTHEVVRSRAATFNINGQAGETWRLGFQKPANLDQAREMTKRFDAWAENPRTGQRIQAQEGAVPSSVIGQLFSSGDAAPRDRNQSVEPLGYAAPAESVAPALMPVSAAVAPRSPVVQPAQAALPHSDATLTTLQQLWLLLTPESRKSFLEWAEQ</sequence>
<dbReference type="EMBL" id="CP020100">
    <property type="protein sequence ID" value="AQZ95886.1"/>
    <property type="molecule type" value="Genomic_DNA"/>
</dbReference>
<gene>
    <name evidence="1" type="ORF">BVH74_14495</name>
</gene>
<dbReference type="Pfam" id="PF09829">
    <property type="entry name" value="DUF2057"/>
    <property type="match status" value="1"/>
</dbReference>
<reference evidence="1 2" key="1">
    <citation type="submission" date="2017-03" db="EMBL/GenBank/DDBJ databases">
        <title>Complete genome sequence of the novel DNRA strain Pseudomonas sp. S-6-2 isolated from Chinese polluted river sediment. Journal of Biotechnology.</title>
        <authorList>
            <person name="Li J."/>
            <person name="Xiang F."/>
            <person name="Wang L."/>
            <person name="Xi L."/>
            <person name="Liu J."/>
        </authorList>
    </citation>
    <scope>NUCLEOTIDE SEQUENCE [LARGE SCALE GENOMIC DNA]</scope>
    <source>
        <strain evidence="1 2">S-6-2</strain>
    </source>
</reference>
<dbReference type="PROSITE" id="PS51257">
    <property type="entry name" value="PROKAR_LIPOPROTEIN"/>
    <property type="match status" value="1"/>
</dbReference>
<dbReference type="KEGG" id="ppha:BVH74_14495"/>
<accession>A0A1V0B7I0</accession>
<dbReference type="InterPro" id="IPR018635">
    <property type="entry name" value="UPF0319"/>
</dbReference>
<organism evidence="1 2">
    <name type="scientific">Halopseudomonas phragmitis</name>
    <dbReference type="NCBI Taxonomy" id="1931241"/>
    <lineage>
        <taxon>Bacteria</taxon>
        <taxon>Pseudomonadati</taxon>
        <taxon>Pseudomonadota</taxon>
        <taxon>Gammaproteobacteria</taxon>
        <taxon>Pseudomonadales</taxon>
        <taxon>Pseudomonadaceae</taxon>
        <taxon>Halopseudomonas</taxon>
    </lineage>
</organism>
<dbReference type="RefSeq" id="WP_080050780.1">
    <property type="nucleotide sequence ID" value="NZ_CP020100.1"/>
</dbReference>
<evidence type="ECO:0000313" key="1">
    <source>
        <dbReference type="EMBL" id="AQZ95886.1"/>
    </source>
</evidence>
<name>A0A1V0B7I0_9GAMM</name>
<dbReference type="AlphaFoldDB" id="A0A1V0B7I0"/>
<keyword evidence="2" id="KW-1185">Reference proteome</keyword>
<evidence type="ECO:0000313" key="2">
    <source>
        <dbReference type="Proteomes" id="UP000243488"/>
    </source>
</evidence>
<dbReference type="Proteomes" id="UP000243488">
    <property type="component" value="Chromosome"/>
</dbReference>
<evidence type="ECO:0008006" key="3">
    <source>
        <dbReference type="Google" id="ProtNLM"/>
    </source>
</evidence>